<accession>A0A0V0GP71</accession>
<name>A0A0V0GP71_SOLCH</name>
<organism evidence="1">
    <name type="scientific">Solanum chacoense</name>
    <name type="common">Chaco potato</name>
    <dbReference type="NCBI Taxonomy" id="4108"/>
    <lineage>
        <taxon>Eukaryota</taxon>
        <taxon>Viridiplantae</taxon>
        <taxon>Streptophyta</taxon>
        <taxon>Embryophyta</taxon>
        <taxon>Tracheophyta</taxon>
        <taxon>Spermatophyta</taxon>
        <taxon>Magnoliopsida</taxon>
        <taxon>eudicotyledons</taxon>
        <taxon>Gunneridae</taxon>
        <taxon>Pentapetalae</taxon>
        <taxon>asterids</taxon>
        <taxon>lamiids</taxon>
        <taxon>Solanales</taxon>
        <taxon>Solanaceae</taxon>
        <taxon>Solanoideae</taxon>
        <taxon>Solaneae</taxon>
        <taxon>Solanum</taxon>
    </lineage>
</organism>
<reference evidence="1" key="1">
    <citation type="submission" date="2015-12" db="EMBL/GenBank/DDBJ databases">
        <title>Gene expression during late stages of embryo sac development: a critical building block for successful pollen-pistil interactions.</title>
        <authorList>
            <person name="Liu Y."/>
            <person name="Joly V."/>
            <person name="Sabar M."/>
            <person name="Matton D.P."/>
        </authorList>
    </citation>
    <scope>NUCLEOTIDE SEQUENCE</scope>
</reference>
<sequence length="88" mass="10368">MLLKMLKEDGSNLPTSYYNAKKIIRELGFSYRKLMHVRIIACCIGRMMRFLNLAKYVEHLDGRRINVIGKQNLGMGKRYHARFCVIFL</sequence>
<protein>
    <submittedName>
        <fullName evidence="1">Putative ovule protein</fullName>
    </submittedName>
</protein>
<dbReference type="AlphaFoldDB" id="A0A0V0GP71"/>
<proteinExistence type="predicted"/>
<dbReference type="EMBL" id="GEDG01034709">
    <property type="protein sequence ID" value="JAP09597.1"/>
    <property type="molecule type" value="Transcribed_RNA"/>
</dbReference>
<evidence type="ECO:0000313" key="1">
    <source>
        <dbReference type="EMBL" id="JAP09597.1"/>
    </source>
</evidence>